<evidence type="ECO:0000313" key="3">
    <source>
        <dbReference type="EMBL" id="PDX86579.1"/>
    </source>
</evidence>
<comment type="caution">
    <text evidence="3">The sequence shown here is derived from an EMBL/GenBank/DDBJ whole genome shotgun (WGS) entry which is preliminary data.</text>
</comment>
<dbReference type="RefSeq" id="WP_097792451.1">
    <property type="nucleotide sequence ID" value="NZ_NOUV01000014.1"/>
</dbReference>
<dbReference type="AlphaFoldDB" id="A0A2A7B5G0"/>
<dbReference type="NCBIfam" id="TIGR01641">
    <property type="entry name" value="phageSPP1_gp7"/>
    <property type="match status" value="1"/>
</dbReference>
<gene>
    <name evidence="3" type="ORF">CHR60_07485</name>
</gene>
<dbReference type="OrthoDB" id="9151105at2"/>
<dbReference type="Pfam" id="PF04233">
    <property type="entry name" value="Phage_Mu_F"/>
    <property type="match status" value="1"/>
</dbReference>
<name>A0A2A7B5G0_9FIRM</name>
<accession>A0A2A7B5G0</accession>
<evidence type="ECO:0000259" key="2">
    <source>
        <dbReference type="Pfam" id="PF04233"/>
    </source>
</evidence>
<protein>
    <recommendedName>
        <fullName evidence="2">Phage head morphogenesis domain-containing protein</fullName>
    </recommendedName>
</protein>
<proteinExistence type="predicted"/>
<reference evidence="3 4" key="1">
    <citation type="journal article" date="2017" name="Front. Microbiol.">
        <title>New Insights into the Diversity of the Genus Faecalibacterium.</title>
        <authorList>
            <person name="Benevides L."/>
            <person name="Burman S."/>
            <person name="Martin R."/>
            <person name="Robert V."/>
            <person name="Thomas M."/>
            <person name="Miquel S."/>
            <person name="Chain F."/>
            <person name="Sokol H."/>
            <person name="Bermudez-Humaran L.G."/>
            <person name="Morrison M."/>
            <person name="Langella P."/>
            <person name="Azevedo V.A."/>
            <person name="Chatel J.M."/>
            <person name="Soares S."/>
        </authorList>
    </citation>
    <scope>NUCLEOTIDE SEQUENCE [LARGE SCALE GENOMIC DNA]</scope>
    <source>
        <strain evidence="3 4">AHMP21</strain>
    </source>
</reference>
<feature type="region of interest" description="Disordered" evidence="1">
    <location>
        <begin position="1"/>
        <end position="29"/>
    </location>
</feature>
<evidence type="ECO:0000313" key="4">
    <source>
        <dbReference type="Proteomes" id="UP000220904"/>
    </source>
</evidence>
<dbReference type="Proteomes" id="UP000220904">
    <property type="component" value="Unassembled WGS sequence"/>
</dbReference>
<organism evidence="3 4">
    <name type="scientific">Faecalibacterium prausnitzii</name>
    <dbReference type="NCBI Taxonomy" id="853"/>
    <lineage>
        <taxon>Bacteria</taxon>
        <taxon>Bacillati</taxon>
        <taxon>Bacillota</taxon>
        <taxon>Clostridia</taxon>
        <taxon>Eubacteriales</taxon>
        <taxon>Oscillospiraceae</taxon>
        <taxon>Faecalibacterium</taxon>
    </lineage>
</organism>
<dbReference type="EMBL" id="NOUV01000014">
    <property type="protein sequence ID" value="PDX86579.1"/>
    <property type="molecule type" value="Genomic_DNA"/>
</dbReference>
<feature type="domain" description="Phage head morphogenesis" evidence="2">
    <location>
        <begin position="170"/>
        <end position="287"/>
    </location>
</feature>
<evidence type="ECO:0000256" key="1">
    <source>
        <dbReference type="SAM" id="MobiDB-lite"/>
    </source>
</evidence>
<dbReference type="InterPro" id="IPR006528">
    <property type="entry name" value="Phage_head_morphogenesis_dom"/>
</dbReference>
<sequence>MPVRNNGPGGYSRASTTRKSKTQPEYPQWAESKMRAIENRRLKELQAVVRDSMPEILAIAADEMDTASESIRKDGYSDMVRRIQNRFRIMRDRLSRRLKTDPLERDVRRCADYTDRRQLQEWQRSVRATLGIDISKDFFIGERYEQMLSRWAEQNVSFITSIESDCFDDMEKIIIDGFTKGRTPAAISNEIQRRFDVTKSKANLLARDQIGTLSADLTRTRQESAGVKEYIWRSSGDERVRACHRELDGKTFRYDDPPAMWYMTKRGKIYTGRHCNPGEDYQCRCVAKPVFDFNRLNSQAFKEKKQ</sequence>